<dbReference type="PRINTS" id="PR00171">
    <property type="entry name" value="SUGRTRNSPORT"/>
</dbReference>
<dbReference type="Pfam" id="PF00083">
    <property type="entry name" value="Sugar_tr"/>
    <property type="match status" value="1"/>
</dbReference>
<feature type="signal peptide" evidence="15">
    <location>
        <begin position="1"/>
        <end position="17"/>
    </location>
</feature>
<feature type="chain" id="PRO_5046332496" description="Solute carrier family 2, facilitated glucose transporter member 5" evidence="15">
    <location>
        <begin position="18"/>
        <end position="256"/>
    </location>
</feature>
<evidence type="ECO:0000313" key="17">
    <source>
        <dbReference type="Ensembl" id="ENSAPLP00000023237.1"/>
    </source>
</evidence>
<dbReference type="Ensembl" id="ENSAPLT00000022630.1">
    <property type="protein sequence ID" value="ENSAPLP00000023237.1"/>
    <property type="gene ID" value="ENSAPLG00000010001.2"/>
</dbReference>
<reference evidence="17" key="3">
    <citation type="submission" date="2025-09" db="UniProtKB">
        <authorList>
            <consortium name="Ensembl"/>
        </authorList>
    </citation>
    <scope>IDENTIFICATION</scope>
</reference>
<accession>A0A493TBH6</accession>
<gene>
    <name evidence="17" type="primary">SLC2A5</name>
</gene>
<dbReference type="InterPro" id="IPR005828">
    <property type="entry name" value="MFS_sugar_transport-like"/>
</dbReference>
<dbReference type="PROSITE" id="PS50850">
    <property type="entry name" value="MFS"/>
    <property type="match status" value="1"/>
</dbReference>
<keyword evidence="6" id="KW-0813">Transport</keyword>
<evidence type="ECO:0000256" key="3">
    <source>
        <dbReference type="ARBA" id="ARBA00004651"/>
    </source>
</evidence>
<keyword evidence="18" id="KW-1185">Reference proteome</keyword>
<sequence length="256" mass="27747">MTLTLALVTLISAFGSSFQYGYNVSVINSPAPYMQDFYNQTYTDRYGVFMDKNLQTLLWSLTVSMYPLGGFFGSLMVGPLVNNCGRKGTLLINNLFSIAAAILMGTSEIAKTFEVIIISRVIMGIYAGLASNVVPMFLGEMAPKNLRGAIGVVPQLFITIGILIAQILGLHSILGNAEGFHRGVLREENPPPRWLWLVLWLLCGADLGPQPPGVWLGGSVGLSWDLLGNKFLVFFGLVSALWEGGSTEDLSTCRSA</sequence>
<dbReference type="GO" id="GO:0046323">
    <property type="term" value="P:D-glucose import"/>
    <property type="evidence" value="ECO:0007669"/>
    <property type="project" value="TreeGrafter"/>
</dbReference>
<keyword evidence="8" id="KW-0762">Sugar transport</keyword>
<evidence type="ECO:0000256" key="10">
    <source>
        <dbReference type="ARBA" id="ARBA00022989"/>
    </source>
</evidence>
<dbReference type="GO" id="GO:0070837">
    <property type="term" value="P:dehydroascorbic acid transport"/>
    <property type="evidence" value="ECO:0007669"/>
    <property type="project" value="TreeGrafter"/>
</dbReference>
<keyword evidence="7" id="KW-1003">Cell membrane</keyword>
<comment type="similarity">
    <text evidence="4">Belongs to the major facilitator superfamily. Sugar transporter (TC 2.A.1.1) family. Glucose transporter subfamily.</text>
</comment>
<dbReference type="GO" id="GO:0042383">
    <property type="term" value="C:sarcolemma"/>
    <property type="evidence" value="ECO:0007669"/>
    <property type="project" value="UniProtKB-SubCell"/>
</dbReference>
<evidence type="ECO:0000259" key="16">
    <source>
        <dbReference type="PROSITE" id="PS50850"/>
    </source>
</evidence>
<evidence type="ECO:0000256" key="5">
    <source>
        <dbReference type="ARBA" id="ARBA00015973"/>
    </source>
</evidence>
<feature type="transmembrane region" description="Helical" evidence="14">
    <location>
        <begin position="57"/>
        <end position="78"/>
    </location>
</feature>
<dbReference type="GeneTree" id="ENSGT00940000156846"/>
<dbReference type="AlphaFoldDB" id="A0A493TBH6"/>
<evidence type="ECO:0000256" key="2">
    <source>
        <dbReference type="ARBA" id="ARBA00004135"/>
    </source>
</evidence>
<dbReference type="FunFam" id="1.20.1250.20:FF:001511">
    <property type="entry name" value="Solute carrier family 2, facilitated glucose transporter member 5"/>
    <property type="match status" value="1"/>
</dbReference>
<dbReference type="InterPro" id="IPR020846">
    <property type="entry name" value="MFS_dom"/>
</dbReference>
<dbReference type="PROSITE" id="PS00217">
    <property type="entry name" value="SUGAR_TRANSPORT_2"/>
    <property type="match status" value="1"/>
</dbReference>
<dbReference type="GO" id="GO:0005353">
    <property type="term" value="F:fructose transmembrane transporter activity"/>
    <property type="evidence" value="ECO:0007669"/>
    <property type="project" value="UniProtKB-ARBA"/>
</dbReference>
<evidence type="ECO:0000256" key="8">
    <source>
        <dbReference type="ARBA" id="ARBA00022597"/>
    </source>
</evidence>
<evidence type="ECO:0000256" key="12">
    <source>
        <dbReference type="ARBA" id="ARBA00029961"/>
    </source>
</evidence>
<protein>
    <recommendedName>
        <fullName evidence="5">Solute carrier family 2, facilitated glucose transporter member 5</fullName>
    </recommendedName>
    <alternativeName>
        <fullName evidence="13">Fructose transporter</fullName>
    </alternativeName>
    <alternativeName>
        <fullName evidence="12">Glucose transporter type 5, small intestine</fullName>
    </alternativeName>
</protein>
<reference evidence="17" key="2">
    <citation type="submission" date="2025-08" db="UniProtKB">
        <authorList>
            <consortium name="Ensembl"/>
        </authorList>
    </citation>
    <scope>IDENTIFICATION</scope>
</reference>
<evidence type="ECO:0000256" key="14">
    <source>
        <dbReference type="SAM" id="Phobius"/>
    </source>
</evidence>
<feature type="transmembrane region" description="Helical" evidence="14">
    <location>
        <begin position="90"/>
        <end position="110"/>
    </location>
</feature>
<dbReference type="InterPro" id="IPR003663">
    <property type="entry name" value="Sugar/inositol_transpt"/>
</dbReference>
<comment type="catalytic activity">
    <reaction evidence="1">
        <text>D-fructose(out) = D-fructose(in)</text>
        <dbReference type="Rhea" id="RHEA:60372"/>
        <dbReference type="ChEBI" id="CHEBI:37721"/>
    </reaction>
</comment>
<dbReference type="InterPro" id="IPR045263">
    <property type="entry name" value="GLUT"/>
</dbReference>
<evidence type="ECO:0000256" key="13">
    <source>
        <dbReference type="ARBA" id="ARBA00031099"/>
    </source>
</evidence>
<proteinExistence type="inferred from homology"/>
<dbReference type="Gene3D" id="1.20.1250.20">
    <property type="entry name" value="MFS general substrate transporter like domains"/>
    <property type="match status" value="1"/>
</dbReference>
<evidence type="ECO:0000256" key="1">
    <source>
        <dbReference type="ARBA" id="ARBA00000590"/>
    </source>
</evidence>
<dbReference type="SUPFAM" id="SSF103473">
    <property type="entry name" value="MFS general substrate transporter"/>
    <property type="match status" value="1"/>
</dbReference>
<feature type="transmembrane region" description="Helical" evidence="14">
    <location>
        <begin position="150"/>
        <end position="174"/>
    </location>
</feature>
<dbReference type="PANTHER" id="PTHR23503:SF32">
    <property type="entry name" value="SOLUTE CARRIER FAMILY 2, FACILITATED GLUCOSE TRANSPORTER MEMBER 5"/>
    <property type="match status" value="1"/>
</dbReference>
<evidence type="ECO:0000313" key="18">
    <source>
        <dbReference type="Proteomes" id="UP000016666"/>
    </source>
</evidence>
<keyword evidence="11 14" id="KW-0472">Membrane</keyword>
<organism evidence="17 18">
    <name type="scientific">Anas platyrhynchos platyrhynchos</name>
    <name type="common">Northern mallard</name>
    <dbReference type="NCBI Taxonomy" id="8840"/>
    <lineage>
        <taxon>Eukaryota</taxon>
        <taxon>Metazoa</taxon>
        <taxon>Chordata</taxon>
        <taxon>Craniata</taxon>
        <taxon>Vertebrata</taxon>
        <taxon>Euteleostomi</taxon>
        <taxon>Archelosauria</taxon>
        <taxon>Archosauria</taxon>
        <taxon>Dinosauria</taxon>
        <taxon>Saurischia</taxon>
        <taxon>Theropoda</taxon>
        <taxon>Coelurosauria</taxon>
        <taxon>Aves</taxon>
        <taxon>Neognathae</taxon>
        <taxon>Galloanserae</taxon>
        <taxon>Anseriformes</taxon>
        <taxon>Anatidae</taxon>
        <taxon>Anatinae</taxon>
        <taxon>Anas</taxon>
    </lineage>
</organism>
<name>A0A493TBH6_ANAPP</name>
<evidence type="ECO:0000256" key="9">
    <source>
        <dbReference type="ARBA" id="ARBA00022692"/>
    </source>
</evidence>
<dbReference type="InterPro" id="IPR036259">
    <property type="entry name" value="MFS_trans_sf"/>
</dbReference>
<dbReference type="GO" id="GO:0055056">
    <property type="term" value="F:D-glucose transmembrane transporter activity"/>
    <property type="evidence" value="ECO:0007669"/>
    <property type="project" value="TreeGrafter"/>
</dbReference>
<evidence type="ECO:0000256" key="6">
    <source>
        <dbReference type="ARBA" id="ARBA00022448"/>
    </source>
</evidence>
<evidence type="ECO:0000256" key="4">
    <source>
        <dbReference type="ARBA" id="ARBA00007004"/>
    </source>
</evidence>
<dbReference type="InterPro" id="IPR005829">
    <property type="entry name" value="Sugar_transporter_CS"/>
</dbReference>
<reference evidence="17 18" key="1">
    <citation type="submission" date="2017-10" db="EMBL/GenBank/DDBJ databases">
        <title>A new Pekin duck reference genome.</title>
        <authorList>
            <person name="Hou Z.-C."/>
            <person name="Zhou Z.-K."/>
            <person name="Zhu F."/>
            <person name="Hou S.-S."/>
        </authorList>
    </citation>
    <scope>NUCLEOTIDE SEQUENCE [LARGE SCALE GENOMIC DNA]</scope>
</reference>
<keyword evidence="9 14" id="KW-0812">Transmembrane</keyword>
<evidence type="ECO:0000256" key="15">
    <source>
        <dbReference type="SAM" id="SignalP"/>
    </source>
</evidence>
<comment type="subcellular location">
    <subcellularLocation>
        <location evidence="2">Cell membrane</location>
        <location evidence="2">Sarcolemma</location>
    </subcellularLocation>
    <subcellularLocation>
        <location evidence="3">Cell membrane</location>
        <topology evidence="3">Multi-pass membrane protein</topology>
    </subcellularLocation>
</comment>
<evidence type="ECO:0000256" key="11">
    <source>
        <dbReference type="ARBA" id="ARBA00023136"/>
    </source>
</evidence>
<evidence type="ECO:0000256" key="7">
    <source>
        <dbReference type="ARBA" id="ARBA00022475"/>
    </source>
</evidence>
<dbReference type="GO" id="GO:1990539">
    <property type="term" value="P:fructose import across plasma membrane"/>
    <property type="evidence" value="ECO:0007669"/>
    <property type="project" value="UniProtKB-ARBA"/>
</dbReference>
<keyword evidence="15" id="KW-0732">Signal</keyword>
<dbReference type="Proteomes" id="UP000016666">
    <property type="component" value="Chromosome 22"/>
</dbReference>
<feature type="domain" description="Major facilitator superfamily (MFS) profile" evidence="16">
    <location>
        <begin position="9"/>
        <end position="256"/>
    </location>
</feature>
<dbReference type="PANTHER" id="PTHR23503">
    <property type="entry name" value="SOLUTE CARRIER FAMILY 2"/>
    <property type="match status" value="1"/>
</dbReference>
<keyword evidence="10 14" id="KW-1133">Transmembrane helix</keyword>
<feature type="transmembrane region" description="Helical" evidence="14">
    <location>
        <begin position="116"/>
        <end position="138"/>
    </location>
</feature>